<dbReference type="PIRSF" id="PIRSF007949">
    <property type="entry name" value="VPS16"/>
    <property type="match status" value="1"/>
</dbReference>
<dbReference type="SUPFAM" id="SSF101898">
    <property type="entry name" value="NHL repeat"/>
    <property type="match status" value="1"/>
</dbReference>
<dbReference type="PANTHER" id="PTHR12811">
    <property type="entry name" value="VACUOLAR PROTEIN SORTING VPS16"/>
    <property type="match status" value="1"/>
</dbReference>
<dbReference type="GO" id="GO:0030897">
    <property type="term" value="C:HOPS complex"/>
    <property type="evidence" value="ECO:0007669"/>
    <property type="project" value="TreeGrafter"/>
</dbReference>
<dbReference type="GO" id="GO:0005765">
    <property type="term" value="C:lysosomal membrane"/>
    <property type="evidence" value="ECO:0007669"/>
    <property type="project" value="TreeGrafter"/>
</dbReference>
<feature type="domain" description="Vps16 C-terminal" evidence="2">
    <location>
        <begin position="571"/>
        <end position="633"/>
    </location>
</feature>
<dbReference type="PANTHER" id="PTHR12811:SF0">
    <property type="entry name" value="VACUOLAR PROTEIN SORTING-ASSOCIATED PROTEIN 16 HOMOLOG"/>
    <property type="match status" value="1"/>
</dbReference>
<dbReference type="InterPro" id="IPR016534">
    <property type="entry name" value="VPS16"/>
</dbReference>
<protein>
    <submittedName>
        <fullName evidence="4">VPS16 vacuolar sorting protein</fullName>
    </submittedName>
</protein>
<dbReference type="GO" id="GO:0005768">
    <property type="term" value="C:endosome"/>
    <property type="evidence" value="ECO:0007669"/>
    <property type="project" value="TreeGrafter"/>
</dbReference>
<dbReference type="InterPro" id="IPR038132">
    <property type="entry name" value="Vps16_C_sf"/>
</dbReference>
<feature type="domain" description="Vps16 N-terminal" evidence="3">
    <location>
        <begin position="3"/>
        <end position="442"/>
    </location>
</feature>
<dbReference type="Pfam" id="PF04840">
    <property type="entry name" value="Vps16_C"/>
    <property type="match status" value="2"/>
</dbReference>
<accession>A0A9D5HVK4</accession>
<dbReference type="GO" id="GO:0006886">
    <property type="term" value="P:intracellular protein transport"/>
    <property type="evidence" value="ECO:0007669"/>
    <property type="project" value="InterPro"/>
</dbReference>
<sequence>MKYNWQRLGLGWYDRRRDSQMNWDVSDRDLRRNIIAIANNGGPIAILMALPSDGNSLVSSFYLSTYTFRGSELGRVAWMDHIPVSMGWNLESNLLSIFSDGTIRVFSPLLEQLSVLSLKRSIEPTECIIMARMLLHGICFVTSSFNVHFVSNLDLSQSYCLTNIPLRCSPLDISVTIPSSIDSNISFQFPTNVFLPLEDSSIAVISIWDPSISPIITKDGVASPSPVDPAYLSFSPNGELREKILAFSVSPDGQTLASLTESNVFSLRRTNSIFEDPIFSCKLNLSFSKLKQMVWCGNDSVALNVVVSSTDSSGNQMVKNTVFVGGHQNQWLTYNYGRQSLILNAEVDGVRVQTATHSDFLYKVPECLESVFGIGSCEPSAMLYFAYEKHIAGDITAYHSLRAISSQLLEASMKCIEASIHKFHEEETCIKLLKIASFGRIFSIKSLGNDQLEAKKWERAYISACRDLRIIKAVNQSSAEFNTSVIQLRAFGVKALSSRLANHRCYLLSIKICEYCNFSYFHILSSWACAKIRHSIEATDEELAGTIISKIVGTQGGSSRFSGNRFGSSCFSIIADEAAKAGRMHLAILLLQHEPNLQRRVAMLLKLPAFRLAVEQSIQNRDIDLVYVCVTHLLFGPSKKKANESERASQLSSESSQKHYWDSETIETLASIPEMVPFVIYYCTNLGETDLLLRLFEEMENFFDAGWVKIMLATLEKNSVLAKLEHLAHAAAYFSSSLKSKKSLEISKMISNNTLVKSLQLLKSTIPQSSDRTQAISFIHSSSPDSGSSFEREAVITEIELIQYQTNLDSKSKQASWRTSEIPNFVSFVGCSLSTTIKYLAFLGLLDDLQQLKAALNVQDKIYWTYKIKGLAMGKRFQELSAEIQSINTSYPPISLEKIIEICIYYDARHIAAKLIPKLRDSEKQSYWFNRAGMYRETQQLMNASNNVQNKIYNTFSGAISGILKRD</sequence>
<evidence type="ECO:0000259" key="2">
    <source>
        <dbReference type="Pfam" id="PF04840"/>
    </source>
</evidence>
<comment type="similarity">
    <text evidence="1">Belongs to the VPS16 family.</text>
</comment>
<feature type="domain" description="Vps16 C-terminal" evidence="2">
    <location>
        <begin position="771"/>
        <end position="947"/>
    </location>
</feature>
<dbReference type="AlphaFoldDB" id="A0A9D5HVK4"/>
<evidence type="ECO:0000259" key="3">
    <source>
        <dbReference type="Pfam" id="PF04841"/>
    </source>
</evidence>
<name>A0A9D5HVK4_9CRYT</name>
<dbReference type="EMBL" id="JAPCXC010000011">
    <property type="protein sequence ID" value="KAJ1611790.1"/>
    <property type="molecule type" value="Genomic_DNA"/>
</dbReference>
<dbReference type="Gene3D" id="1.10.150.780">
    <property type="entry name" value="Vps16, C-terminal region"/>
    <property type="match status" value="1"/>
</dbReference>
<evidence type="ECO:0000313" key="4">
    <source>
        <dbReference type="EMBL" id="KAJ1611790.1"/>
    </source>
</evidence>
<gene>
    <name evidence="4" type="ORF">OJ253_767</name>
</gene>
<dbReference type="Proteomes" id="UP001067231">
    <property type="component" value="Unassembled WGS sequence"/>
</dbReference>
<reference evidence="4" key="1">
    <citation type="submission" date="2022-10" db="EMBL/GenBank/DDBJ databases">
        <title>Adaptive evolution leads to modifications in subtelomeric GC content in a zoonotic Cryptosporidium species.</title>
        <authorList>
            <person name="Li J."/>
            <person name="Feng Y."/>
            <person name="Xiao L."/>
        </authorList>
    </citation>
    <scope>NUCLEOTIDE SEQUENCE</scope>
    <source>
        <strain evidence="4">33844</strain>
    </source>
</reference>
<dbReference type="InterPro" id="IPR006926">
    <property type="entry name" value="Vps16_N"/>
</dbReference>
<dbReference type="InterPro" id="IPR006925">
    <property type="entry name" value="Vps16_C"/>
</dbReference>
<dbReference type="GO" id="GO:0042144">
    <property type="term" value="P:vacuole fusion, non-autophagic"/>
    <property type="evidence" value="ECO:0007669"/>
    <property type="project" value="TreeGrafter"/>
</dbReference>
<comment type="caution">
    <text evidence="4">The sequence shown here is derived from an EMBL/GenBank/DDBJ whole genome shotgun (WGS) entry which is preliminary data.</text>
</comment>
<dbReference type="OrthoDB" id="1792at2759"/>
<proteinExistence type="inferred from homology"/>
<dbReference type="GO" id="GO:0003779">
    <property type="term" value="F:actin binding"/>
    <property type="evidence" value="ECO:0007669"/>
    <property type="project" value="TreeGrafter"/>
</dbReference>
<dbReference type="Pfam" id="PF04841">
    <property type="entry name" value="Vps16_N"/>
    <property type="match status" value="1"/>
</dbReference>
<evidence type="ECO:0000256" key="1">
    <source>
        <dbReference type="ARBA" id="ARBA00009250"/>
    </source>
</evidence>
<dbReference type="GO" id="GO:0016197">
    <property type="term" value="P:endosomal transport"/>
    <property type="evidence" value="ECO:0007669"/>
    <property type="project" value="TreeGrafter"/>
</dbReference>
<organism evidence="4">
    <name type="scientific">Cryptosporidium canis</name>
    <dbReference type="NCBI Taxonomy" id="195482"/>
    <lineage>
        <taxon>Eukaryota</taxon>
        <taxon>Sar</taxon>
        <taxon>Alveolata</taxon>
        <taxon>Apicomplexa</taxon>
        <taxon>Conoidasida</taxon>
        <taxon>Coccidia</taxon>
        <taxon>Eucoccidiorida</taxon>
        <taxon>Eimeriorina</taxon>
        <taxon>Cryptosporidiidae</taxon>
        <taxon>Cryptosporidium</taxon>
    </lineage>
</organism>